<dbReference type="PANTHER" id="PTHR37273">
    <property type="entry name" value="CHROMOSOME 8, WHOLE GENOME SHOTGUN SEQUENCE"/>
    <property type="match status" value="1"/>
</dbReference>
<feature type="chain" id="PRO_5021470010" description="CREG-like beta-barrel domain-containing protein" evidence="1">
    <location>
        <begin position="28"/>
        <end position="219"/>
    </location>
</feature>
<feature type="domain" description="CREG-like beta-barrel" evidence="2">
    <location>
        <begin position="31"/>
        <end position="197"/>
    </location>
</feature>
<organism evidence="3 4">
    <name type="scientific">Coprinellus micaceus</name>
    <name type="common">Glistening ink-cap mushroom</name>
    <name type="synonym">Coprinus micaceus</name>
    <dbReference type="NCBI Taxonomy" id="71717"/>
    <lineage>
        <taxon>Eukaryota</taxon>
        <taxon>Fungi</taxon>
        <taxon>Dikarya</taxon>
        <taxon>Basidiomycota</taxon>
        <taxon>Agaricomycotina</taxon>
        <taxon>Agaricomycetes</taxon>
        <taxon>Agaricomycetidae</taxon>
        <taxon>Agaricales</taxon>
        <taxon>Agaricineae</taxon>
        <taxon>Psathyrellaceae</taxon>
        <taxon>Coprinellus</taxon>
    </lineage>
</organism>
<accession>A0A4Y7TUX8</accession>
<dbReference type="STRING" id="71717.A0A4Y7TUX8"/>
<dbReference type="Pfam" id="PF13883">
    <property type="entry name" value="CREG_beta-barrel"/>
    <property type="match status" value="1"/>
</dbReference>
<feature type="signal peptide" evidence="1">
    <location>
        <begin position="1"/>
        <end position="27"/>
    </location>
</feature>
<keyword evidence="4" id="KW-1185">Reference proteome</keyword>
<keyword evidence="1" id="KW-0732">Signal</keyword>
<evidence type="ECO:0000313" key="4">
    <source>
        <dbReference type="Proteomes" id="UP000298030"/>
    </source>
</evidence>
<protein>
    <recommendedName>
        <fullName evidence="2">CREG-like beta-barrel domain-containing protein</fullName>
    </recommendedName>
</protein>
<dbReference type="SUPFAM" id="SSF50475">
    <property type="entry name" value="FMN-binding split barrel"/>
    <property type="match status" value="1"/>
</dbReference>
<comment type="caution">
    <text evidence="3">The sequence shown here is derived from an EMBL/GenBank/DDBJ whole genome shotgun (WGS) entry which is preliminary data.</text>
</comment>
<name>A0A4Y7TUX8_COPMI</name>
<dbReference type="Proteomes" id="UP000298030">
    <property type="component" value="Unassembled WGS sequence"/>
</dbReference>
<dbReference type="InterPro" id="IPR055343">
    <property type="entry name" value="CREG_beta-barrel"/>
</dbReference>
<dbReference type="EMBL" id="QPFP01000004">
    <property type="protein sequence ID" value="TEB37402.1"/>
    <property type="molecule type" value="Genomic_DNA"/>
</dbReference>
<dbReference type="AlphaFoldDB" id="A0A4Y7TUX8"/>
<gene>
    <name evidence="3" type="ORF">FA13DRAFT_1726492</name>
</gene>
<reference evidence="3 4" key="1">
    <citation type="journal article" date="2019" name="Nat. Ecol. Evol.">
        <title>Megaphylogeny resolves global patterns of mushroom evolution.</title>
        <authorList>
            <person name="Varga T."/>
            <person name="Krizsan K."/>
            <person name="Foldi C."/>
            <person name="Dima B."/>
            <person name="Sanchez-Garcia M."/>
            <person name="Sanchez-Ramirez S."/>
            <person name="Szollosi G.J."/>
            <person name="Szarkandi J.G."/>
            <person name="Papp V."/>
            <person name="Albert L."/>
            <person name="Andreopoulos W."/>
            <person name="Angelini C."/>
            <person name="Antonin V."/>
            <person name="Barry K.W."/>
            <person name="Bougher N.L."/>
            <person name="Buchanan P."/>
            <person name="Buyck B."/>
            <person name="Bense V."/>
            <person name="Catcheside P."/>
            <person name="Chovatia M."/>
            <person name="Cooper J."/>
            <person name="Damon W."/>
            <person name="Desjardin D."/>
            <person name="Finy P."/>
            <person name="Geml J."/>
            <person name="Haridas S."/>
            <person name="Hughes K."/>
            <person name="Justo A."/>
            <person name="Karasinski D."/>
            <person name="Kautmanova I."/>
            <person name="Kiss B."/>
            <person name="Kocsube S."/>
            <person name="Kotiranta H."/>
            <person name="LaButti K.M."/>
            <person name="Lechner B.E."/>
            <person name="Liimatainen K."/>
            <person name="Lipzen A."/>
            <person name="Lukacs Z."/>
            <person name="Mihaltcheva S."/>
            <person name="Morgado L.N."/>
            <person name="Niskanen T."/>
            <person name="Noordeloos M.E."/>
            <person name="Ohm R.A."/>
            <person name="Ortiz-Santana B."/>
            <person name="Ovrebo C."/>
            <person name="Racz N."/>
            <person name="Riley R."/>
            <person name="Savchenko A."/>
            <person name="Shiryaev A."/>
            <person name="Soop K."/>
            <person name="Spirin V."/>
            <person name="Szebenyi C."/>
            <person name="Tomsovsky M."/>
            <person name="Tulloss R.E."/>
            <person name="Uehling J."/>
            <person name="Grigoriev I.V."/>
            <person name="Vagvolgyi C."/>
            <person name="Papp T."/>
            <person name="Martin F.M."/>
            <person name="Miettinen O."/>
            <person name="Hibbett D.S."/>
            <person name="Nagy L.G."/>
        </authorList>
    </citation>
    <scope>NUCLEOTIDE SEQUENCE [LARGE SCALE GENOMIC DNA]</scope>
    <source>
        <strain evidence="3 4">FP101781</strain>
    </source>
</reference>
<sequence length="219" mass="23970">MHFIIPALSTLASLLYASLVCIGPARAEETVYDAARIARNLVERSTTSIGNMATIFPGEDPDFPNFPFSMQEYYASCHSNGSLTLLFLPISRHSKNILHASSHSASISVTSTIPAASRPRVSLLGNITVFTDIHSVPGREAIQGCYLEKHRDAKWWLPDDEGAAHVSYWARFDPKAVYFIGGFGGLHYIGWIPLDIYQNAKHTSDVDTAAESGSQAILD</sequence>
<evidence type="ECO:0000313" key="3">
    <source>
        <dbReference type="EMBL" id="TEB37402.1"/>
    </source>
</evidence>
<dbReference type="OrthoDB" id="2138282at2759"/>
<evidence type="ECO:0000259" key="2">
    <source>
        <dbReference type="Pfam" id="PF13883"/>
    </source>
</evidence>
<proteinExistence type="predicted"/>
<dbReference type="PANTHER" id="PTHR37273:SF1">
    <property type="entry name" value="ADL397C-AP"/>
    <property type="match status" value="1"/>
</dbReference>
<evidence type="ECO:0000256" key="1">
    <source>
        <dbReference type="SAM" id="SignalP"/>
    </source>
</evidence>
<dbReference type="InterPro" id="IPR012349">
    <property type="entry name" value="Split_barrel_FMN-bd"/>
</dbReference>
<dbReference type="Gene3D" id="2.30.110.10">
    <property type="entry name" value="Electron Transport, Fmn-binding Protein, Chain A"/>
    <property type="match status" value="1"/>
</dbReference>